<protein>
    <submittedName>
        <fullName evidence="1">Uncharacterized protein</fullName>
    </submittedName>
</protein>
<evidence type="ECO:0000313" key="1">
    <source>
        <dbReference type="EMBL" id="QHT04588.1"/>
    </source>
</evidence>
<accession>A0A6C0CJ19</accession>
<reference evidence="1" key="1">
    <citation type="journal article" date="2020" name="Nature">
        <title>Giant virus diversity and host interactions through global metagenomics.</title>
        <authorList>
            <person name="Schulz F."/>
            <person name="Roux S."/>
            <person name="Paez-Espino D."/>
            <person name="Jungbluth S."/>
            <person name="Walsh D.A."/>
            <person name="Denef V.J."/>
            <person name="McMahon K.D."/>
            <person name="Konstantinidis K.T."/>
            <person name="Eloe-Fadrosh E.A."/>
            <person name="Kyrpides N.C."/>
            <person name="Woyke T."/>
        </authorList>
    </citation>
    <scope>NUCLEOTIDE SEQUENCE</scope>
    <source>
        <strain evidence="1">GVMAG-M-3300021343-4</strain>
    </source>
</reference>
<dbReference type="AlphaFoldDB" id="A0A6C0CJ19"/>
<organism evidence="1">
    <name type="scientific">viral metagenome</name>
    <dbReference type="NCBI Taxonomy" id="1070528"/>
    <lineage>
        <taxon>unclassified sequences</taxon>
        <taxon>metagenomes</taxon>
        <taxon>organismal metagenomes</taxon>
    </lineage>
</organism>
<dbReference type="EMBL" id="MN739435">
    <property type="protein sequence ID" value="QHT04588.1"/>
    <property type="molecule type" value="Genomic_DNA"/>
</dbReference>
<proteinExistence type="predicted"/>
<name>A0A6C0CJ19_9ZZZZ</name>
<sequence>MDESPIDPNKTYAHLIITEQQRLIYERITQFVQPGTA</sequence>